<dbReference type="Pfam" id="PF00293">
    <property type="entry name" value="NUDIX"/>
    <property type="match status" value="1"/>
</dbReference>
<dbReference type="Proteomes" id="UP000053557">
    <property type="component" value="Unassembled WGS sequence"/>
</dbReference>
<dbReference type="InterPro" id="IPR020476">
    <property type="entry name" value="Nudix_hydrolase"/>
</dbReference>
<evidence type="ECO:0000313" key="5">
    <source>
        <dbReference type="EMBL" id="KUO96362.1"/>
    </source>
</evidence>
<dbReference type="InterPro" id="IPR020084">
    <property type="entry name" value="NUDIX_hydrolase_CS"/>
</dbReference>
<dbReference type="RefSeq" id="WP_067714450.1">
    <property type="nucleotide sequence ID" value="NZ_LPVJ01000019.1"/>
</dbReference>
<sequence length="156" mass="17494">MPMSDFYQNLRSKIGTDLIFSPSVAAIIRDKEGKILFQRPTAESEIWSLPAGAIELGETPSQAVVREVWEETGLNVTPMALVGAFGGQAFRFKYADGNQVEYVVFVFDCKVDSGELDAIDGESFELRYFSVEQMPPLALPYPKRIFQQRIESALFN</sequence>
<name>A0A101XRT1_9BACL</name>
<evidence type="ECO:0000256" key="3">
    <source>
        <dbReference type="RuleBase" id="RU003476"/>
    </source>
</evidence>
<dbReference type="PROSITE" id="PS51462">
    <property type="entry name" value="NUDIX"/>
    <property type="match status" value="1"/>
</dbReference>
<dbReference type="PROSITE" id="PS00893">
    <property type="entry name" value="NUDIX_BOX"/>
    <property type="match status" value="1"/>
</dbReference>
<dbReference type="PANTHER" id="PTHR43046">
    <property type="entry name" value="GDP-MANNOSE MANNOSYL HYDROLASE"/>
    <property type="match status" value="1"/>
</dbReference>
<dbReference type="EMBL" id="LPVJ01000019">
    <property type="protein sequence ID" value="KUO96362.1"/>
    <property type="molecule type" value="Genomic_DNA"/>
</dbReference>
<protein>
    <submittedName>
        <fullName evidence="5">NUDIX hydrolase</fullName>
    </submittedName>
</protein>
<feature type="domain" description="Nudix hydrolase" evidence="4">
    <location>
        <begin position="18"/>
        <end position="151"/>
    </location>
</feature>
<reference evidence="5 6" key="1">
    <citation type="submission" date="2015-12" db="EMBL/GenBank/DDBJ databases">
        <title>Draft genome sequence of Acidibacillus ferrooxidans ITV001, isolated from a chalcopyrite acid mine drainage site in Brazil.</title>
        <authorList>
            <person name="Dall'Agnol H."/>
            <person name="Nancucheo I."/>
            <person name="Johnson B."/>
            <person name="Oliveira R."/>
            <person name="Leite L."/>
            <person name="Pylro V."/>
            <person name="Nunes G.L."/>
            <person name="Tzotzos G."/>
            <person name="Fernandes G.R."/>
            <person name="Dutra J."/>
            <person name="Orellana S.C."/>
            <person name="Oliveira G."/>
        </authorList>
    </citation>
    <scope>NUCLEOTIDE SEQUENCE [LARGE SCALE GENOMIC DNA]</scope>
    <source>
        <strain evidence="6">ITV01</strain>
    </source>
</reference>
<comment type="similarity">
    <text evidence="3">Belongs to the Nudix hydrolase family.</text>
</comment>
<evidence type="ECO:0000256" key="1">
    <source>
        <dbReference type="ARBA" id="ARBA00001946"/>
    </source>
</evidence>
<evidence type="ECO:0000313" key="6">
    <source>
        <dbReference type="Proteomes" id="UP000053557"/>
    </source>
</evidence>
<dbReference type="SUPFAM" id="SSF55811">
    <property type="entry name" value="Nudix"/>
    <property type="match status" value="1"/>
</dbReference>
<dbReference type="GO" id="GO:0016787">
    <property type="term" value="F:hydrolase activity"/>
    <property type="evidence" value="ECO:0007669"/>
    <property type="project" value="UniProtKB-KW"/>
</dbReference>
<dbReference type="Gene3D" id="3.90.79.10">
    <property type="entry name" value="Nucleoside Triphosphate Pyrophosphohydrolase"/>
    <property type="match status" value="1"/>
</dbReference>
<organism evidence="5 6">
    <name type="scientific">Ferroacidibacillus organovorans</name>
    <dbReference type="NCBI Taxonomy" id="1765683"/>
    <lineage>
        <taxon>Bacteria</taxon>
        <taxon>Bacillati</taxon>
        <taxon>Bacillota</taxon>
        <taxon>Bacilli</taxon>
        <taxon>Bacillales</taxon>
        <taxon>Alicyclobacillaceae</taxon>
        <taxon>Ferroacidibacillus</taxon>
    </lineage>
</organism>
<comment type="cofactor">
    <cofactor evidence="1">
        <name>Mg(2+)</name>
        <dbReference type="ChEBI" id="CHEBI:18420"/>
    </cofactor>
</comment>
<dbReference type="PANTHER" id="PTHR43046:SF2">
    <property type="entry name" value="8-OXO-DGTP DIPHOSPHATASE-RELATED"/>
    <property type="match status" value="1"/>
</dbReference>
<gene>
    <name evidence="5" type="ORF">ATW55_03950</name>
</gene>
<proteinExistence type="inferred from homology"/>
<dbReference type="AlphaFoldDB" id="A0A101XRT1"/>
<dbReference type="InterPro" id="IPR015797">
    <property type="entry name" value="NUDIX_hydrolase-like_dom_sf"/>
</dbReference>
<comment type="caution">
    <text evidence="5">The sequence shown here is derived from an EMBL/GenBank/DDBJ whole genome shotgun (WGS) entry which is preliminary data.</text>
</comment>
<dbReference type="InterPro" id="IPR000086">
    <property type="entry name" value="NUDIX_hydrolase_dom"/>
</dbReference>
<keyword evidence="6" id="KW-1185">Reference proteome</keyword>
<dbReference type="PRINTS" id="PR00502">
    <property type="entry name" value="NUDIXFAMILY"/>
</dbReference>
<dbReference type="OrthoDB" id="9787476at2"/>
<accession>A0A101XRT1</accession>
<keyword evidence="2 3" id="KW-0378">Hydrolase</keyword>
<evidence type="ECO:0000256" key="2">
    <source>
        <dbReference type="ARBA" id="ARBA00022801"/>
    </source>
</evidence>
<evidence type="ECO:0000259" key="4">
    <source>
        <dbReference type="PROSITE" id="PS51462"/>
    </source>
</evidence>